<comment type="caution">
    <text evidence="4">The sequence shown here is derived from an EMBL/GenBank/DDBJ whole genome shotgun (WGS) entry which is preliminary data.</text>
</comment>
<accession>A0AAE0U7C3</accession>
<evidence type="ECO:0000259" key="2">
    <source>
        <dbReference type="Pfam" id="PF06985"/>
    </source>
</evidence>
<feature type="region of interest" description="Disordered" evidence="1">
    <location>
        <begin position="609"/>
        <end position="683"/>
    </location>
</feature>
<dbReference type="PANTHER" id="PTHR10622">
    <property type="entry name" value="HET DOMAIN-CONTAINING PROTEIN"/>
    <property type="match status" value="1"/>
</dbReference>
<dbReference type="PANTHER" id="PTHR10622:SF10">
    <property type="entry name" value="HET DOMAIN-CONTAINING PROTEIN"/>
    <property type="match status" value="1"/>
</dbReference>
<name>A0AAE0U7C3_9PEZI</name>
<reference evidence="4" key="2">
    <citation type="submission" date="2023-06" db="EMBL/GenBank/DDBJ databases">
        <authorList>
            <consortium name="Lawrence Berkeley National Laboratory"/>
            <person name="Haridas S."/>
            <person name="Hensen N."/>
            <person name="Bonometti L."/>
            <person name="Westerberg I."/>
            <person name="Brannstrom I.O."/>
            <person name="Guillou S."/>
            <person name="Cros-Aarteil S."/>
            <person name="Calhoun S."/>
            <person name="Kuo A."/>
            <person name="Mondo S."/>
            <person name="Pangilinan J."/>
            <person name="Riley R."/>
            <person name="LaButti K."/>
            <person name="Andreopoulos B."/>
            <person name="Lipzen A."/>
            <person name="Chen C."/>
            <person name="Yanf M."/>
            <person name="Daum C."/>
            <person name="Ng V."/>
            <person name="Clum A."/>
            <person name="Steindorff A."/>
            <person name="Ohm R."/>
            <person name="Martin F."/>
            <person name="Silar P."/>
            <person name="Natvig D."/>
            <person name="Lalanne C."/>
            <person name="Gautier V."/>
            <person name="Ament-velasquez S.L."/>
            <person name="Kruys A."/>
            <person name="Hutchinson M.I."/>
            <person name="Powell A.J."/>
            <person name="Barry K."/>
            <person name="Miller A.N."/>
            <person name="Grigoriev I.V."/>
            <person name="Debuchy R."/>
            <person name="Gladieux P."/>
            <person name="Thoren M.H."/>
            <person name="Johannesson H."/>
        </authorList>
    </citation>
    <scope>NUCLEOTIDE SEQUENCE</scope>
    <source>
        <strain evidence="4">CBS 232.78</strain>
    </source>
</reference>
<feature type="domain" description="DUF8212" evidence="3">
    <location>
        <begin position="234"/>
        <end position="376"/>
    </location>
</feature>
<organism evidence="4 5">
    <name type="scientific">Podospora didyma</name>
    <dbReference type="NCBI Taxonomy" id="330526"/>
    <lineage>
        <taxon>Eukaryota</taxon>
        <taxon>Fungi</taxon>
        <taxon>Dikarya</taxon>
        <taxon>Ascomycota</taxon>
        <taxon>Pezizomycotina</taxon>
        <taxon>Sordariomycetes</taxon>
        <taxon>Sordariomycetidae</taxon>
        <taxon>Sordariales</taxon>
        <taxon>Podosporaceae</taxon>
        <taxon>Podospora</taxon>
    </lineage>
</organism>
<keyword evidence="5" id="KW-1185">Reference proteome</keyword>
<feature type="compositionally biased region" description="Low complexity" evidence="1">
    <location>
        <begin position="609"/>
        <end position="628"/>
    </location>
</feature>
<protein>
    <submittedName>
        <fullName evidence="4">Heterokaryon incompatibility protein-domain-containing protein</fullName>
    </submittedName>
</protein>
<dbReference type="EMBL" id="JAULSW010000001">
    <property type="protein sequence ID" value="KAK3393265.1"/>
    <property type="molecule type" value="Genomic_DNA"/>
</dbReference>
<dbReference type="AlphaFoldDB" id="A0AAE0U7C3"/>
<proteinExistence type="predicted"/>
<feature type="domain" description="Heterokaryon incompatibility" evidence="2">
    <location>
        <begin position="23"/>
        <end position="119"/>
    </location>
</feature>
<dbReference type="Pfam" id="PF06985">
    <property type="entry name" value="HET"/>
    <property type="match status" value="1"/>
</dbReference>
<sequence length="683" mass="77498">MWLLHCRTRKLKYFMSDTQVPPYAILSHTWGDDEVTFDDFRRLSLEPKLIFKKSPGYLKISFCCDQALEDVAKDGKPLEWVWIDTCCIDKSSSAELSEAINSMFRWYKNADVCYAYLSDVKFYDDRSKIELELRKSRWFTRGWTLQELLAPSNLVLFSQDWQKIDTKAGLCDVLSDITGIEQGYLRGQNIAGASIAKRMFWASRRETSRLEDIAYCLMGIFDVNMPLLYGEGTKAFRRLQEEIMKTNPTDHTLFAWGKIVTKPRRQITDDRQLRGLDPIPWDAKEANSLLLGLLADSPLDFKSSRDIVPWKGALDNFYHGYSLMPDPPTIFGRGIRLSLPLVNRGNLHCTYSWTTPKIATVRRMRLAIILCGHRDAQVVSILIPLYECSFNIWSRADEILNEDVFEKLGPAATMYNTRMTITVEPERRHEAERGDLIFSFLGQTRDYYYDYSLDNRFHSFTGVYLLKPGPTKTGGRIVVTRFKLSRFETTPTRMFALVFDRGPSQEEEDGKSSSIPTTSVSLLPTMFKQTEGKYDLFIDGVVWHHVSKGQLLTPSIYRRTMTVPQDTWRLDMHPFPLIRVVVTRIPLNGDGDMNNAIDRVEVMISDRPQAAAAGQPAPAAQAASGQPMPSRPTPTQPTPSPPDTTQQTPAQPTKTPVNYCAAFPLPNATKGPETASAAQAEAP</sequence>
<dbReference type="Proteomes" id="UP001285441">
    <property type="component" value="Unassembled WGS sequence"/>
</dbReference>
<evidence type="ECO:0000313" key="4">
    <source>
        <dbReference type="EMBL" id="KAK3393265.1"/>
    </source>
</evidence>
<feature type="compositionally biased region" description="Low complexity" evidence="1">
    <location>
        <begin position="643"/>
        <end position="656"/>
    </location>
</feature>
<evidence type="ECO:0000259" key="3">
    <source>
        <dbReference type="Pfam" id="PF26640"/>
    </source>
</evidence>
<gene>
    <name evidence="4" type="ORF">B0H63DRAFT_14886</name>
</gene>
<evidence type="ECO:0000256" key="1">
    <source>
        <dbReference type="SAM" id="MobiDB-lite"/>
    </source>
</evidence>
<reference evidence="4" key="1">
    <citation type="journal article" date="2023" name="Mol. Phylogenet. Evol.">
        <title>Genome-scale phylogeny and comparative genomics of the fungal order Sordariales.</title>
        <authorList>
            <person name="Hensen N."/>
            <person name="Bonometti L."/>
            <person name="Westerberg I."/>
            <person name="Brannstrom I.O."/>
            <person name="Guillou S."/>
            <person name="Cros-Aarteil S."/>
            <person name="Calhoun S."/>
            <person name="Haridas S."/>
            <person name="Kuo A."/>
            <person name="Mondo S."/>
            <person name="Pangilinan J."/>
            <person name="Riley R."/>
            <person name="LaButti K."/>
            <person name="Andreopoulos B."/>
            <person name="Lipzen A."/>
            <person name="Chen C."/>
            <person name="Yan M."/>
            <person name="Daum C."/>
            <person name="Ng V."/>
            <person name="Clum A."/>
            <person name="Steindorff A."/>
            <person name="Ohm R.A."/>
            <person name="Martin F."/>
            <person name="Silar P."/>
            <person name="Natvig D.O."/>
            <person name="Lalanne C."/>
            <person name="Gautier V."/>
            <person name="Ament-Velasquez S.L."/>
            <person name="Kruys A."/>
            <person name="Hutchinson M.I."/>
            <person name="Powell A.J."/>
            <person name="Barry K."/>
            <person name="Miller A.N."/>
            <person name="Grigoriev I.V."/>
            <person name="Debuchy R."/>
            <person name="Gladieux P."/>
            <person name="Hiltunen Thoren M."/>
            <person name="Johannesson H."/>
        </authorList>
    </citation>
    <scope>NUCLEOTIDE SEQUENCE</scope>
    <source>
        <strain evidence="4">CBS 232.78</strain>
    </source>
</reference>
<evidence type="ECO:0000313" key="5">
    <source>
        <dbReference type="Proteomes" id="UP001285441"/>
    </source>
</evidence>
<dbReference type="InterPro" id="IPR058525">
    <property type="entry name" value="DUF8212"/>
</dbReference>
<feature type="compositionally biased region" description="Pro residues" evidence="1">
    <location>
        <begin position="629"/>
        <end position="642"/>
    </location>
</feature>
<dbReference type="InterPro" id="IPR010730">
    <property type="entry name" value="HET"/>
</dbReference>
<dbReference type="Pfam" id="PF26640">
    <property type="entry name" value="DUF8212"/>
    <property type="match status" value="1"/>
</dbReference>